<evidence type="ECO:0000313" key="2">
    <source>
        <dbReference type="Proteomes" id="UP001259832"/>
    </source>
</evidence>
<dbReference type="EMBL" id="JASMQC010000007">
    <property type="protein sequence ID" value="KAK1943306.1"/>
    <property type="molecule type" value="Genomic_DNA"/>
</dbReference>
<name>A0AAD9GSD1_9STRA</name>
<organism evidence="1 2">
    <name type="scientific">Phytophthora citrophthora</name>
    <dbReference type="NCBI Taxonomy" id="4793"/>
    <lineage>
        <taxon>Eukaryota</taxon>
        <taxon>Sar</taxon>
        <taxon>Stramenopiles</taxon>
        <taxon>Oomycota</taxon>
        <taxon>Peronosporomycetes</taxon>
        <taxon>Peronosporales</taxon>
        <taxon>Peronosporaceae</taxon>
        <taxon>Phytophthora</taxon>
    </lineage>
</organism>
<keyword evidence="2" id="KW-1185">Reference proteome</keyword>
<dbReference type="Proteomes" id="UP001259832">
    <property type="component" value="Unassembled WGS sequence"/>
</dbReference>
<accession>A0AAD9GSD1</accession>
<sequence length="413" mass="47323">MVVFTSPTDPLRLSWRYRHTYYLPPWTLEELQLAASVLDYPFSDDKIENRFWKFGGVARNCFMLDPGRLPCELDELTKPTEVITCREALDKLLVGVPMDDRHRYFLHYEPKGDGRQWDTKLVSAMVREKLAKRLFSIIKGRMNQAQDLLLGIPDGESLRRSILEVRVHTKLQRGRPLIARRLDVATERGTRFKIVKSAEMDIFQSNELTTALLNNGPYHKLKQNNFLSMDGFYFPVLPVGETPSLDEKDKRILLFRIADSTTLPVRASGIIYLLKKLGLLDMVKANPKHAAQIFFHPAVGLKDFNRQQILSNGICTSPKRVDEVEGIGSGTLKTLRTYNVKKIADLEEKIDDFQNGNLTLEDEKDRENWLRPVRLWEQEVQCLDDPANVKMVDEIPQYVASSGKAQLYDVGAA</sequence>
<comment type="caution">
    <text evidence="1">The sequence shown here is derived from an EMBL/GenBank/DDBJ whole genome shotgun (WGS) entry which is preliminary data.</text>
</comment>
<dbReference type="PANTHER" id="PTHR33129">
    <property type="entry name" value="PROTEIN KINASE DOMAIN-CONTAINING PROTEIN-RELATED"/>
    <property type="match status" value="1"/>
</dbReference>
<evidence type="ECO:0000313" key="1">
    <source>
        <dbReference type="EMBL" id="KAK1943306.1"/>
    </source>
</evidence>
<reference evidence="1" key="1">
    <citation type="submission" date="2023-08" db="EMBL/GenBank/DDBJ databases">
        <title>Reference Genome Resource for the Citrus Pathogen Phytophthora citrophthora.</title>
        <authorList>
            <person name="Moller H."/>
            <person name="Coetzee B."/>
            <person name="Rose L.J."/>
            <person name="Van Niekerk J.M."/>
        </authorList>
    </citation>
    <scope>NUCLEOTIDE SEQUENCE</scope>
    <source>
        <strain evidence="1">STE-U-9442</strain>
    </source>
</reference>
<dbReference type="AlphaFoldDB" id="A0AAD9GSD1"/>
<dbReference type="PANTHER" id="PTHR33129:SF1">
    <property type="entry name" value="ATP-BINDING PROTEIN"/>
    <property type="match status" value="1"/>
</dbReference>
<gene>
    <name evidence="1" type="ORF">P3T76_004702</name>
</gene>
<dbReference type="InterPro" id="IPR052980">
    <property type="entry name" value="Crinkler_effector"/>
</dbReference>
<protein>
    <submittedName>
        <fullName evidence="1">Uncharacterized protein</fullName>
    </submittedName>
</protein>
<proteinExistence type="predicted"/>